<dbReference type="Proteomes" id="UP000002411">
    <property type="component" value="Chromosome"/>
</dbReference>
<dbReference type="EMBL" id="CP000673">
    <property type="protein sequence ID" value="EDK34255.1"/>
    <property type="molecule type" value="Genomic_DNA"/>
</dbReference>
<keyword evidence="2" id="KW-1185">Reference proteome</keyword>
<dbReference type="Gene3D" id="2.60.40.1500">
    <property type="entry name" value="Glycosyl hydrolase domain, family 39"/>
    <property type="match status" value="1"/>
</dbReference>
<name>A5MZF9_CLOK5</name>
<protein>
    <submittedName>
        <fullName evidence="1">Predicted transcriptional regulator</fullName>
    </submittedName>
</protein>
<sequence>MNKMGNTLVAKDKGLIVTKSYREYQILLYSYHEDIEDINFSENFSKFRGSKDITERKFSLNVVGISSAVRIITYDINEKVGSSYNYWADMGKPKRLSKEAKGNTL</sequence>
<dbReference type="SUPFAM" id="SSF51011">
    <property type="entry name" value="Glycosyl hydrolase domain"/>
    <property type="match status" value="1"/>
</dbReference>
<organism evidence="1 2">
    <name type="scientific">Clostridium kluyveri (strain ATCC 8527 / DSM 555 / NBRC 12016 / NCIMB 10680 / K1)</name>
    <dbReference type="NCBI Taxonomy" id="431943"/>
    <lineage>
        <taxon>Bacteria</taxon>
        <taxon>Bacillati</taxon>
        <taxon>Bacillota</taxon>
        <taxon>Clostridia</taxon>
        <taxon>Eubacteriales</taxon>
        <taxon>Clostridiaceae</taxon>
        <taxon>Clostridium</taxon>
    </lineage>
</organism>
<gene>
    <name evidence="1" type="ordered locus">CKL_2243</name>
</gene>
<reference evidence="1 2" key="1">
    <citation type="journal article" date="2008" name="Proc. Natl. Acad. Sci. U.S.A.">
        <title>The genome of Clostridium kluyveri, a strict anaerobe with unique metabolic features.</title>
        <authorList>
            <person name="Seedorf H."/>
            <person name="Fricke W.F."/>
            <person name="Veith B."/>
            <person name="Brueggemann H."/>
            <person name="Liesegang H."/>
            <person name="Strittmatter A."/>
            <person name="Miethke M."/>
            <person name="Buckel W."/>
            <person name="Hinderberger J."/>
            <person name="Li F."/>
            <person name="Hagemeier C."/>
            <person name="Thauer R.K."/>
            <person name="Gottschalk G."/>
        </authorList>
    </citation>
    <scope>NUCLEOTIDE SEQUENCE [LARGE SCALE GENOMIC DNA]</scope>
    <source>
        <strain evidence="2">ATCC 8527 / DSM 555 / NCIMB 10680</strain>
    </source>
</reference>
<proteinExistence type="predicted"/>
<accession>A5MZF9</accession>
<dbReference type="KEGG" id="ckl:CKL_2243"/>
<evidence type="ECO:0000313" key="2">
    <source>
        <dbReference type="Proteomes" id="UP000002411"/>
    </source>
</evidence>
<dbReference type="STRING" id="431943.CKL_2243"/>
<evidence type="ECO:0000313" key="1">
    <source>
        <dbReference type="EMBL" id="EDK34255.1"/>
    </source>
</evidence>
<dbReference type="HOGENOM" id="CLU_2231898_0_0_9"/>
<dbReference type="eggNOG" id="COG3664">
    <property type="taxonomic scope" value="Bacteria"/>
</dbReference>
<dbReference type="AlphaFoldDB" id="A5MZF9"/>